<reference evidence="7" key="1">
    <citation type="journal article" date="2016" name="Genome Announc.">
        <title>Draft genomes of two strains of Paenibacillus glucanolyticus with capability to degrade lignocellulose.</title>
        <authorList>
            <person name="Mathews S.L."/>
            <person name="Pawlak J."/>
            <person name="Grunden A.M."/>
        </authorList>
    </citation>
    <scope>NUCLEOTIDE SEQUENCE [LARGE SCALE GENOMIC DNA]</scope>
    <source>
        <strain evidence="7">SLM1</strain>
    </source>
</reference>
<evidence type="ECO:0000256" key="3">
    <source>
        <dbReference type="ARBA" id="ARBA00012824"/>
    </source>
</evidence>
<accession>A0A163EVT8</accession>
<proteinExistence type="inferred from homology"/>
<comment type="catalytic activity">
    <reaction evidence="1">
        <text>chorismate = isochorismate</text>
        <dbReference type="Rhea" id="RHEA:18985"/>
        <dbReference type="ChEBI" id="CHEBI:29748"/>
        <dbReference type="ChEBI" id="CHEBI:29780"/>
        <dbReference type="EC" id="5.4.4.2"/>
    </reaction>
</comment>
<name>A0A163EVT8_9BACL</name>
<dbReference type="GO" id="GO:0008909">
    <property type="term" value="F:isochorismate synthase activity"/>
    <property type="evidence" value="ECO:0007669"/>
    <property type="project" value="UniProtKB-EC"/>
</dbReference>
<evidence type="ECO:0000313" key="8">
    <source>
        <dbReference type="Proteomes" id="UP000076796"/>
    </source>
</evidence>
<keyword evidence="4" id="KW-0413">Isomerase</keyword>
<keyword evidence="8" id="KW-1185">Reference proteome</keyword>
<dbReference type="GeneID" id="97554373"/>
<comment type="similarity">
    <text evidence="2">Belongs to the isochorismate synthase family.</text>
</comment>
<dbReference type="InterPro" id="IPR005801">
    <property type="entry name" value="ADC_synthase"/>
</dbReference>
<dbReference type="NCBIfam" id="TIGR00543">
    <property type="entry name" value="isochor_syn"/>
    <property type="match status" value="1"/>
</dbReference>
<gene>
    <name evidence="7" type="ORF">AWU65_28705</name>
</gene>
<dbReference type="EC" id="5.4.4.2" evidence="3"/>
<dbReference type="PANTHER" id="PTHR42839">
    <property type="entry name" value="ISOCHORISMATE SYNTHASE ENTC"/>
    <property type="match status" value="1"/>
</dbReference>
<dbReference type="RefSeq" id="WP_063480206.1">
    <property type="nucleotide sequence ID" value="NZ_CP147845.1"/>
</dbReference>
<dbReference type="Pfam" id="PF00425">
    <property type="entry name" value="Chorismate_bind"/>
    <property type="match status" value="1"/>
</dbReference>
<dbReference type="OrthoDB" id="9803598at2"/>
<feature type="domain" description="Chorismate-utilising enzyme C-terminal" evidence="6">
    <location>
        <begin position="126"/>
        <end position="393"/>
    </location>
</feature>
<evidence type="ECO:0000313" key="7">
    <source>
        <dbReference type="EMBL" id="KZS44055.1"/>
    </source>
</evidence>
<dbReference type="Proteomes" id="UP000076796">
    <property type="component" value="Unassembled WGS sequence"/>
</dbReference>
<dbReference type="PANTHER" id="PTHR42839:SF2">
    <property type="entry name" value="ISOCHORISMATE SYNTHASE ENTC"/>
    <property type="match status" value="1"/>
</dbReference>
<dbReference type="SUPFAM" id="SSF56322">
    <property type="entry name" value="ADC synthase"/>
    <property type="match status" value="1"/>
</dbReference>
<dbReference type="InterPro" id="IPR015890">
    <property type="entry name" value="Chorismate_C"/>
</dbReference>
<evidence type="ECO:0000259" key="6">
    <source>
        <dbReference type="Pfam" id="PF00425"/>
    </source>
</evidence>
<dbReference type="GO" id="GO:0009697">
    <property type="term" value="P:salicylic acid biosynthetic process"/>
    <property type="evidence" value="ECO:0007669"/>
    <property type="project" value="TreeGrafter"/>
</dbReference>
<dbReference type="Gene3D" id="3.60.120.10">
    <property type="entry name" value="Anthranilate synthase"/>
    <property type="match status" value="1"/>
</dbReference>
<dbReference type="STRING" id="59843.A3958_00965"/>
<protein>
    <recommendedName>
        <fullName evidence="3">isochorismate synthase</fullName>
        <ecNumber evidence="3">5.4.4.2</ecNumber>
    </recommendedName>
    <alternativeName>
        <fullName evidence="5">Isochorismate mutase</fullName>
    </alternativeName>
</protein>
<comment type="caution">
    <text evidence="7">The sequence shown here is derived from an EMBL/GenBank/DDBJ whole genome shotgun (WGS) entry which is preliminary data.</text>
</comment>
<organism evidence="7 8">
    <name type="scientific">Paenibacillus glucanolyticus</name>
    <dbReference type="NCBI Taxonomy" id="59843"/>
    <lineage>
        <taxon>Bacteria</taxon>
        <taxon>Bacillati</taxon>
        <taxon>Bacillota</taxon>
        <taxon>Bacilli</taxon>
        <taxon>Bacillales</taxon>
        <taxon>Paenibacillaceae</taxon>
        <taxon>Paenibacillus</taxon>
    </lineage>
</organism>
<sequence>MLRYDAPTAAEAAKLMELYRSGSSFFFSSPRKTLLTHGEYSRLSIPSGNDNRSLPERVAELLGAAKQAGRTEAVVVGAIPFNTLQPANLFIPLTAQWYDSLQFTTGEAPERPQISGYEVQPVPGPTQFKQGVDRVLELIRQDVLQKAVLSRTLYIHLPQALQIPQILYHLAYYHAHGYTFAVPLLPELSLSTSPDAIASTRTLFGASPELLVTKKGLRIQANPLAGSAARSEDPVEDERRAAALLSSAKDRYEHAVVIDAVAAALQPYCSKLDVPPGPSLIQTKAMWHLSTEINGVLKDDAVTSLDLALAMHPTPAICGTPSDAARNVIQEIEPFDRGFYSGAVGWLDANGDGEWAVTIRCAETEGQFMRVFAGAGIVTGSDADAELAETSAKFRTILAAMGLNEQQPMTLKEE</sequence>
<evidence type="ECO:0000256" key="4">
    <source>
        <dbReference type="ARBA" id="ARBA00023235"/>
    </source>
</evidence>
<dbReference type="EMBL" id="LWMH01000002">
    <property type="protein sequence ID" value="KZS44055.1"/>
    <property type="molecule type" value="Genomic_DNA"/>
</dbReference>
<evidence type="ECO:0000256" key="1">
    <source>
        <dbReference type="ARBA" id="ARBA00000799"/>
    </source>
</evidence>
<evidence type="ECO:0000256" key="2">
    <source>
        <dbReference type="ARBA" id="ARBA00005297"/>
    </source>
</evidence>
<dbReference type="AlphaFoldDB" id="A0A163EVT8"/>
<dbReference type="InterPro" id="IPR004561">
    <property type="entry name" value="IsoChor_synthase"/>
</dbReference>
<dbReference type="NCBIfam" id="NF005380">
    <property type="entry name" value="PRK06923.1"/>
    <property type="match status" value="1"/>
</dbReference>
<evidence type="ECO:0000256" key="5">
    <source>
        <dbReference type="ARBA" id="ARBA00041564"/>
    </source>
</evidence>